<evidence type="ECO:0000313" key="1">
    <source>
        <dbReference type="EMBL" id="GBR72587.1"/>
    </source>
</evidence>
<dbReference type="Gene3D" id="3.40.50.1000">
    <property type="entry name" value="HAD superfamily/HAD-like"/>
    <property type="match status" value="1"/>
</dbReference>
<dbReference type="SUPFAM" id="SSF56784">
    <property type="entry name" value="HAD-like"/>
    <property type="match status" value="1"/>
</dbReference>
<dbReference type="EMBL" id="BGZN01000001">
    <property type="protein sequence ID" value="GBR72587.1"/>
    <property type="molecule type" value="Genomic_DNA"/>
</dbReference>
<keyword evidence="1" id="KW-0378">Hydrolase</keyword>
<comment type="caution">
    <text evidence="1">The sequence shown here is derived from an EMBL/GenBank/DDBJ whole genome shotgun (WGS) entry which is preliminary data.</text>
</comment>
<proteinExistence type="predicted"/>
<keyword evidence="2" id="KW-1185">Reference proteome</keyword>
<protein>
    <submittedName>
        <fullName evidence="1">HAD family hydrolase</fullName>
    </submittedName>
</protein>
<evidence type="ECO:0000313" key="2">
    <source>
        <dbReference type="Proteomes" id="UP000269352"/>
    </source>
</evidence>
<gene>
    <name evidence="1" type="ORF">NO1_0095</name>
</gene>
<accession>A0A388TA84</accession>
<dbReference type="GO" id="GO:0016787">
    <property type="term" value="F:hydrolase activity"/>
    <property type="evidence" value="ECO:0007669"/>
    <property type="project" value="UniProtKB-KW"/>
</dbReference>
<sequence>MPLTLQETLREFLTPEEYLDDIVALNLQSLAARGVKLLLIDADNAVLPPDSAEPSLRMIYWFEQLKTYPFQTVLISGSLDRARLARISAVLQTPVYYALLKPLLSGFKAVLAEYGVRPAECALAGGALWSDVLPAKFLGFYAVLVKNCDQPVVIEQRAGLLRRTRAAFLEKLIQRQV</sequence>
<name>A0A388TA84_TERA1</name>
<dbReference type="Proteomes" id="UP000269352">
    <property type="component" value="Unassembled WGS sequence"/>
</dbReference>
<dbReference type="InterPro" id="IPR023214">
    <property type="entry name" value="HAD_sf"/>
</dbReference>
<dbReference type="InterPro" id="IPR036412">
    <property type="entry name" value="HAD-like_sf"/>
</dbReference>
<dbReference type="AlphaFoldDB" id="A0A388TA84"/>
<organism evidence="1 2">
    <name type="scientific">Termititenax aidoneus</name>
    <dbReference type="NCBI Taxonomy" id="2218524"/>
    <lineage>
        <taxon>Bacteria</taxon>
        <taxon>Bacillati</taxon>
        <taxon>Candidatus Margulisiibacteriota</taxon>
        <taxon>Candidatus Termititenacia</taxon>
        <taxon>Candidatus Termititenacales</taxon>
        <taxon>Candidatus Termititenacaceae</taxon>
        <taxon>Candidatus Termititenax</taxon>
    </lineage>
</organism>
<reference evidence="1 2" key="1">
    <citation type="journal article" date="2019" name="ISME J.">
        <title>Genome analyses of uncultured TG2/ZB3 bacteria in 'Margulisbacteria' specifically attached to ectosymbiotic spirochetes of protists in the termite gut.</title>
        <authorList>
            <person name="Utami Y.D."/>
            <person name="Kuwahara H."/>
            <person name="Igai K."/>
            <person name="Murakami T."/>
            <person name="Sugaya K."/>
            <person name="Morikawa T."/>
            <person name="Nagura Y."/>
            <person name="Yuki M."/>
            <person name="Deevong P."/>
            <person name="Inoue T."/>
            <person name="Kihara K."/>
            <person name="Lo N."/>
            <person name="Yamada A."/>
            <person name="Ohkuma M."/>
            <person name="Hongoh Y."/>
        </authorList>
    </citation>
    <scope>NUCLEOTIDE SEQUENCE [LARGE SCALE GENOMIC DNA]</scope>
    <source>
        <strain evidence="1">NkOx7-01</strain>
    </source>
</reference>